<evidence type="ECO:0000256" key="8">
    <source>
        <dbReference type="SAM" id="Phobius"/>
    </source>
</evidence>
<feature type="transmembrane region" description="Helical" evidence="8">
    <location>
        <begin position="226"/>
        <end position="247"/>
    </location>
</feature>
<evidence type="ECO:0000256" key="3">
    <source>
        <dbReference type="ARBA" id="ARBA00012944"/>
    </source>
</evidence>
<dbReference type="InterPro" id="IPR001750">
    <property type="entry name" value="ND/Mrp_TM"/>
</dbReference>
<comment type="function">
    <text evidence="1">Core subunit of the mitochondrial membrane respiratory chain NADH dehydrogenase (Complex I) that is believed to belong to the minimal assembly required for catalysis. Complex I functions in the transfer of electrons from NADH to the respiratory chain. The immediate electron acceptor for the enzyme is believed to be ubiquinone.</text>
</comment>
<dbReference type="Proteomes" id="UP000667349">
    <property type="component" value="Unassembled WGS sequence"/>
</dbReference>
<feature type="transmembrane region" description="Helical" evidence="8">
    <location>
        <begin position="84"/>
        <end position="110"/>
    </location>
</feature>
<evidence type="ECO:0000256" key="5">
    <source>
        <dbReference type="ARBA" id="ARBA00022989"/>
    </source>
</evidence>
<dbReference type="EC" id="7.1.1.2" evidence="3"/>
<evidence type="ECO:0000256" key="1">
    <source>
        <dbReference type="ARBA" id="ARBA00003257"/>
    </source>
</evidence>
<dbReference type="GO" id="GO:0008137">
    <property type="term" value="F:NADH dehydrogenase (ubiquinone) activity"/>
    <property type="evidence" value="ECO:0007669"/>
    <property type="project" value="UniProtKB-EC"/>
</dbReference>
<feature type="transmembrane region" description="Helical" evidence="8">
    <location>
        <begin position="122"/>
        <end position="140"/>
    </location>
</feature>
<keyword evidence="5 8" id="KW-1133">Transmembrane helix</keyword>
<evidence type="ECO:0000313" key="11">
    <source>
        <dbReference type="Proteomes" id="UP000667349"/>
    </source>
</evidence>
<feature type="transmembrane region" description="Helical" evidence="8">
    <location>
        <begin position="267"/>
        <end position="289"/>
    </location>
</feature>
<evidence type="ECO:0000256" key="4">
    <source>
        <dbReference type="ARBA" id="ARBA00022692"/>
    </source>
</evidence>
<dbReference type="InterPro" id="IPR001694">
    <property type="entry name" value="NADH_UbQ_OxRdtase_su1/FPO"/>
</dbReference>
<comment type="caution">
    <text evidence="10">The sequence shown here is derived from an EMBL/GenBank/DDBJ whole genome shotgun (WGS) entry which is preliminary data.</text>
</comment>
<feature type="transmembrane region" description="Helical" evidence="8">
    <location>
        <begin position="6"/>
        <end position="32"/>
    </location>
</feature>
<feature type="transmembrane region" description="Helical" evidence="8">
    <location>
        <begin position="186"/>
        <end position="206"/>
    </location>
</feature>
<dbReference type="EMBL" id="JAANHZ010000716">
    <property type="protein sequence ID" value="KAG5307708.1"/>
    <property type="molecule type" value="Genomic_DNA"/>
</dbReference>
<keyword evidence="6 8" id="KW-0472">Membrane</keyword>
<evidence type="ECO:0000256" key="6">
    <source>
        <dbReference type="ARBA" id="ARBA00023136"/>
    </source>
</evidence>
<evidence type="ECO:0000256" key="7">
    <source>
        <dbReference type="ARBA" id="ARBA00049551"/>
    </source>
</evidence>
<feature type="non-terminal residue" evidence="10">
    <location>
        <position position="369"/>
    </location>
</feature>
<dbReference type="GO" id="GO:0016020">
    <property type="term" value="C:membrane"/>
    <property type="evidence" value="ECO:0007669"/>
    <property type="project" value="UniProtKB-SubCell"/>
</dbReference>
<feature type="transmembrane region" description="Helical" evidence="8">
    <location>
        <begin position="347"/>
        <end position="368"/>
    </location>
</feature>
<reference evidence="10" key="1">
    <citation type="submission" date="2020-02" db="EMBL/GenBank/DDBJ databases">
        <title>Relaxed selection underlies rapid genomic changes in the transitions from sociality to social parasitism in ants.</title>
        <authorList>
            <person name="Bi X."/>
        </authorList>
    </citation>
    <scope>NUCLEOTIDE SEQUENCE</scope>
    <source>
        <strain evidence="10">BGI-DK2013a</strain>
        <tissue evidence="10">Whole body</tissue>
    </source>
</reference>
<accession>A0A836EAU9</accession>
<name>A0A836EAU9_9HYME</name>
<comment type="subcellular location">
    <subcellularLocation>
        <location evidence="2">Membrane</location>
        <topology evidence="2">Multi-pass membrane protein</topology>
    </subcellularLocation>
</comment>
<feature type="transmembrane region" description="Helical" evidence="8">
    <location>
        <begin position="152"/>
        <end position="174"/>
    </location>
</feature>
<dbReference type="Pfam" id="PF00146">
    <property type="entry name" value="NADHdh"/>
    <property type="match status" value="1"/>
</dbReference>
<comment type="catalytic activity">
    <reaction evidence="7">
        <text>a ubiquinone + NADH + 5 H(+)(in) = a ubiquinol + NAD(+) + 4 H(+)(out)</text>
        <dbReference type="Rhea" id="RHEA:29091"/>
        <dbReference type="Rhea" id="RHEA-COMP:9565"/>
        <dbReference type="Rhea" id="RHEA-COMP:9566"/>
        <dbReference type="ChEBI" id="CHEBI:15378"/>
        <dbReference type="ChEBI" id="CHEBI:16389"/>
        <dbReference type="ChEBI" id="CHEBI:17976"/>
        <dbReference type="ChEBI" id="CHEBI:57540"/>
        <dbReference type="ChEBI" id="CHEBI:57945"/>
        <dbReference type="EC" id="7.1.1.2"/>
    </reaction>
</comment>
<feature type="transmembrane region" description="Helical" evidence="8">
    <location>
        <begin position="301"/>
        <end position="327"/>
    </location>
</feature>
<feature type="domain" description="NADH:quinone oxidoreductase/Mrp antiporter transmembrane" evidence="9">
    <location>
        <begin position="158"/>
        <end position="310"/>
    </location>
</feature>
<keyword evidence="4 8" id="KW-0812">Transmembrane</keyword>
<keyword evidence="11" id="KW-1185">Reference proteome</keyword>
<evidence type="ECO:0000313" key="10">
    <source>
        <dbReference type="EMBL" id="KAG5307708.1"/>
    </source>
</evidence>
<organism evidence="10 11">
    <name type="scientific">Acromyrmex insinuator</name>
    <dbReference type="NCBI Taxonomy" id="230686"/>
    <lineage>
        <taxon>Eukaryota</taxon>
        <taxon>Metazoa</taxon>
        <taxon>Ecdysozoa</taxon>
        <taxon>Arthropoda</taxon>
        <taxon>Hexapoda</taxon>
        <taxon>Insecta</taxon>
        <taxon>Pterygota</taxon>
        <taxon>Neoptera</taxon>
        <taxon>Endopterygota</taxon>
        <taxon>Hymenoptera</taxon>
        <taxon>Apocrita</taxon>
        <taxon>Aculeata</taxon>
        <taxon>Formicoidea</taxon>
        <taxon>Formicidae</taxon>
        <taxon>Myrmicinae</taxon>
        <taxon>Acromyrmex</taxon>
    </lineage>
</organism>
<evidence type="ECO:0000256" key="2">
    <source>
        <dbReference type="ARBA" id="ARBA00004141"/>
    </source>
</evidence>
<protein>
    <recommendedName>
        <fullName evidence="3">NADH:ubiquinone reductase (H(+)-translocating)</fullName>
        <ecNumber evidence="3">7.1.1.2</ecNumber>
    </recommendedName>
</protein>
<evidence type="ECO:0000259" key="9">
    <source>
        <dbReference type="Pfam" id="PF00361"/>
    </source>
</evidence>
<gene>
    <name evidence="10" type="primary">Nd4_3</name>
    <name evidence="10" type="ORF">G6Z75_0009269</name>
</gene>
<feature type="non-terminal residue" evidence="10">
    <location>
        <position position="1"/>
    </location>
</feature>
<dbReference type="Pfam" id="PF00361">
    <property type="entry name" value="Proton_antipo_M"/>
    <property type="match status" value="1"/>
</dbReference>
<sequence length="369" mass="44411">ILRYMNYILITLVRLIILEIYILVRVAFLTLLEHKILEYIQECKRSNKVGLGDLLQPFRDAIKLFSKEIFIVYDSNYYIYYKLLYIYICISQTLSYEINIIMIFLILIILRERYSFIDFLKWQVYVWCGVIIFLLNNSWRIIAELNRRPIDFVYLVVGIFTDLVLLKIGGYGLIELYYKVRVKYNYLIFRIGIIGRIIMVRILCLVQNLILCRLMIIFKAGVIRRYVIIISHGLCSSGILYIVNLYYERSGRRLLFLNKSLVSNLPAVIIWLLLFCIINFSFPLSLNFIGEIIMLIRILNWDVYILIYLMLICFFRAAYSLYLYSYVYHRTNIYYENKIYNFNLKEYIILFNAFFFLLLIYLLNLIIFM</sequence>
<proteinExistence type="predicted"/>
<dbReference type="AlphaFoldDB" id="A0A836EAU9"/>